<gene>
    <name evidence="2" type="ORF">RirG_170470</name>
</gene>
<protein>
    <submittedName>
        <fullName evidence="2">Yfh7p</fullName>
    </submittedName>
</protein>
<dbReference type="EMBL" id="JEMT01025419">
    <property type="protein sequence ID" value="EXX61516.1"/>
    <property type="molecule type" value="Genomic_DNA"/>
</dbReference>
<dbReference type="HOGENOM" id="CLU_067202_1_1_1"/>
<comment type="caution">
    <text evidence="2">The sequence shown here is derived from an EMBL/GenBank/DDBJ whole genome shotgun (WGS) entry which is preliminary data.</text>
</comment>
<dbReference type="Gene3D" id="3.40.50.300">
    <property type="entry name" value="P-loop containing nucleotide triphosphate hydrolases"/>
    <property type="match status" value="2"/>
</dbReference>
<evidence type="ECO:0000313" key="2">
    <source>
        <dbReference type="EMBL" id="EXX61516.1"/>
    </source>
</evidence>
<evidence type="ECO:0000313" key="3">
    <source>
        <dbReference type="Proteomes" id="UP000022910"/>
    </source>
</evidence>
<dbReference type="AlphaFoldDB" id="A0A015KP16"/>
<sequence>MESTYSTLAKYLTEKISNLSLENRFLIAIAGIPGSGKTTLAKNLEGYVNNFVGKQVAISVSMDGYHYPRKILDTFPNVEEAYSRRGAHWTFDAEGLYQLVTSLRNPINHQKIIDAPSFDHAIGDPIENDIKIFPSHRLVIFEGLYLHLKEPQIWKSIAVQMNELWFLQVDREIARKRIIKRHIESGISNDEEAAVYRADNNDFLNADYILENSIIPTKTINSIEIDS</sequence>
<feature type="domain" description="Phosphoribulokinase/uridine kinase" evidence="1">
    <location>
        <begin position="26"/>
        <end position="203"/>
    </location>
</feature>
<organism evidence="2 3">
    <name type="scientific">Rhizophagus irregularis (strain DAOM 197198w)</name>
    <name type="common">Glomus intraradices</name>
    <dbReference type="NCBI Taxonomy" id="1432141"/>
    <lineage>
        <taxon>Eukaryota</taxon>
        <taxon>Fungi</taxon>
        <taxon>Fungi incertae sedis</taxon>
        <taxon>Mucoromycota</taxon>
        <taxon>Glomeromycotina</taxon>
        <taxon>Glomeromycetes</taxon>
        <taxon>Glomerales</taxon>
        <taxon>Glomeraceae</taxon>
        <taxon>Rhizophagus</taxon>
    </lineage>
</organism>
<dbReference type="SUPFAM" id="SSF52540">
    <property type="entry name" value="P-loop containing nucleoside triphosphate hydrolases"/>
    <property type="match status" value="1"/>
</dbReference>
<dbReference type="GO" id="GO:0016301">
    <property type="term" value="F:kinase activity"/>
    <property type="evidence" value="ECO:0007669"/>
    <property type="project" value="InterPro"/>
</dbReference>
<accession>A0A015KP16</accession>
<dbReference type="GO" id="GO:0005524">
    <property type="term" value="F:ATP binding"/>
    <property type="evidence" value="ECO:0007669"/>
    <property type="project" value="InterPro"/>
</dbReference>
<name>A0A015KP16_RHIIW</name>
<dbReference type="OMA" id="QNAHYID"/>
<dbReference type="Pfam" id="PF00485">
    <property type="entry name" value="PRK"/>
    <property type="match status" value="1"/>
</dbReference>
<keyword evidence="3" id="KW-1185">Reference proteome</keyword>
<dbReference type="OrthoDB" id="6362633at2759"/>
<dbReference type="STRING" id="1432141.A0A015KP16"/>
<dbReference type="InterPro" id="IPR006083">
    <property type="entry name" value="PRK/URK"/>
</dbReference>
<dbReference type="InterPro" id="IPR027417">
    <property type="entry name" value="P-loop_NTPase"/>
</dbReference>
<dbReference type="SMR" id="A0A015KP16"/>
<dbReference type="PANTHER" id="PTHR10285">
    <property type="entry name" value="URIDINE KINASE"/>
    <property type="match status" value="1"/>
</dbReference>
<reference evidence="2 3" key="1">
    <citation type="submission" date="2014-02" db="EMBL/GenBank/DDBJ databases">
        <title>Single nucleus genome sequencing reveals high similarity among nuclei of an endomycorrhizal fungus.</title>
        <authorList>
            <person name="Lin K."/>
            <person name="Geurts R."/>
            <person name="Zhang Z."/>
            <person name="Limpens E."/>
            <person name="Saunders D.G."/>
            <person name="Mu D."/>
            <person name="Pang E."/>
            <person name="Cao H."/>
            <person name="Cha H."/>
            <person name="Lin T."/>
            <person name="Zhou Q."/>
            <person name="Shang Y."/>
            <person name="Li Y."/>
            <person name="Ivanov S."/>
            <person name="Sharma T."/>
            <person name="Velzen R.V."/>
            <person name="Ruijter N.D."/>
            <person name="Aanen D.K."/>
            <person name="Win J."/>
            <person name="Kamoun S."/>
            <person name="Bisseling T."/>
            <person name="Huang S."/>
        </authorList>
    </citation>
    <scope>NUCLEOTIDE SEQUENCE [LARGE SCALE GENOMIC DNA]</scope>
    <source>
        <strain evidence="3">DAOM197198w</strain>
    </source>
</reference>
<evidence type="ECO:0000259" key="1">
    <source>
        <dbReference type="Pfam" id="PF00485"/>
    </source>
</evidence>
<dbReference type="Proteomes" id="UP000022910">
    <property type="component" value="Unassembled WGS sequence"/>
</dbReference>
<proteinExistence type="predicted"/>